<evidence type="ECO:0008006" key="5">
    <source>
        <dbReference type="Google" id="ProtNLM"/>
    </source>
</evidence>
<sequence length="117" mass="12388">MRHLLCVLVLSFCCVCGCVLATAGGEAAGVGGAAVQTRDGVPHSEDAESETLQQCDAEGEATEKPCRQKPTEELSPEPKIVKQQDPDPKRDSPDTTLEIKGNGTTHSLEGSPQRQSQ</sequence>
<feature type="compositionally biased region" description="Basic and acidic residues" evidence="1">
    <location>
        <begin position="61"/>
        <end position="72"/>
    </location>
</feature>
<dbReference type="EMBL" id="NBCO01000056">
    <property type="protein sequence ID" value="ORC83807.1"/>
    <property type="molecule type" value="Genomic_DNA"/>
</dbReference>
<dbReference type="AlphaFoldDB" id="A0A1X0NGK2"/>
<feature type="compositionally biased region" description="Basic and acidic residues" evidence="1">
    <location>
        <begin position="79"/>
        <end position="93"/>
    </location>
</feature>
<gene>
    <name evidence="3" type="ORF">TM35_000561050</name>
</gene>
<evidence type="ECO:0000313" key="4">
    <source>
        <dbReference type="Proteomes" id="UP000192257"/>
    </source>
</evidence>
<comment type="caution">
    <text evidence="3">The sequence shown here is derived from an EMBL/GenBank/DDBJ whole genome shotgun (WGS) entry which is preliminary data.</text>
</comment>
<accession>A0A1X0NGK2</accession>
<dbReference type="Proteomes" id="UP000192257">
    <property type="component" value="Unassembled WGS sequence"/>
</dbReference>
<evidence type="ECO:0000256" key="2">
    <source>
        <dbReference type="SAM" id="SignalP"/>
    </source>
</evidence>
<evidence type="ECO:0000313" key="3">
    <source>
        <dbReference type="EMBL" id="ORC83807.1"/>
    </source>
</evidence>
<feature type="compositionally biased region" description="Polar residues" evidence="1">
    <location>
        <begin position="102"/>
        <end position="117"/>
    </location>
</feature>
<feature type="region of interest" description="Disordered" evidence="1">
    <location>
        <begin position="29"/>
        <end position="117"/>
    </location>
</feature>
<name>A0A1X0NGK2_9TRYP</name>
<dbReference type="GeneID" id="39990595"/>
<feature type="non-terminal residue" evidence="3">
    <location>
        <position position="117"/>
    </location>
</feature>
<keyword evidence="2" id="KW-0732">Signal</keyword>
<protein>
    <recommendedName>
        <fullName evidence="5">Mucin TcMUCII</fullName>
    </recommendedName>
</protein>
<feature type="signal peptide" evidence="2">
    <location>
        <begin position="1"/>
        <end position="21"/>
    </location>
</feature>
<evidence type="ECO:0000256" key="1">
    <source>
        <dbReference type="SAM" id="MobiDB-lite"/>
    </source>
</evidence>
<feature type="chain" id="PRO_5012778028" description="Mucin TcMUCII" evidence="2">
    <location>
        <begin position="22"/>
        <end position="117"/>
    </location>
</feature>
<dbReference type="RefSeq" id="XP_028877873.1">
    <property type="nucleotide sequence ID" value="XM_029030815.1"/>
</dbReference>
<reference evidence="3 4" key="1">
    <citation type="submission" date="2017-03" db="EMBL/GenBank/DDBJ databases">
        <title>An alternative strategy for trypanosome survival in the mammalian bloodstream revealed through genome and transcriptome analysis of the ubiquitous bovine parasite Trypanosoma (Megatrypanum) theileri.</title>
        <authorList>
            <person name="Kelly S."/>
            <person name="Ivens A."/>
            <person name="Mott A."/>
            <person name="O'Neill E."/>
            <person name="Emms D."/>
            <person name="Macleod O."/>
            <person name="Voorheis P."/>
            <person name="Matthews J."/>
            <person name="Matthews K."/>
            <person name="Carrington M."/>
        </authorList>
    </citation>
    <scope>NUCLEOTIDE SEQUENCE [LARGE SCALE GENOMIC DNA]</scope>
    <source>
        <strain evidence="3">Edinburgh</strain>
    </source>
</reference>
<proteinExistence type="predicted"/>
<organism evidence="3 4">
    <name type="scientific">Trypanosoma theileri</name>
    <dbReference type="NCBI Taxonomy" id="67003"/>
    <lineage>
        <taxon>Eukaryota</taxon>
        <taxon>Discoba</taxon>
        <taxon>Euglenozoa</taxon>
        <taxon>Kinetoplastea</taxon>
        <taxon>Metakinetoplastina</taxon>
        <taxon>Trypanosomatida</taxon>
        <taxon>Trypanosomatidae</taxon>
        <taxon>Trypanosoma</taxon>
    </lineage>
</organism>
<dbReference type="VEuPathDB" id="TriTrypDB:TM35_000561050"/>
<keyword evidence="4" id="KW-1185">Reference proteome</keyword>